<dbReference type="PROSITE" id="PS00633">
    <property type="entry name" value="BROMODOMAIN_1"/>
    <property type="match status" value="1"/>
</dbReference>
<dbReference type="PANTHER" id="PTHR16062:SF21">
    <property type="entry name" value="CHROMATIN STRUCTURE-REMODELING COMPLEX SUBUNIT RSC1-RELATED"/>
    <property type="match status" value="1"/>
</dbReference>
<sequence length="698" mass="76249">MERESKRKAAPPATPETEGRASKRQKLPDDDNGEKETPETTFVKGMKFLETMKAAKDKTGRPIATSFLDLPDKGSIPEYYQEIKLPIAFSTIEAKLQARGYPTLAAVESDVKRMVNNAKQFNDKNSAIYADAERVRKTASNFMTKNNPAYRTPGYSAIATPIPGEEANGVPSSVTRQLSERPKRNAVVAQIAAQHAQATPSATPSRTRKSDRHSTPRQEKTPGEETDFRGKTFQEAQEALVQEFIHYVDPEEGLQIYQPFVNLPNRSLKEYYATIPTPMSLNQVMKRVKGWINREHGFSGTSDFKNWQQLEECASLIWLNAREFNEDGSEMYNLAGEFEEHFKKRLADAMEKVPAPKQTIKLTMGSQQQQQSQQQKPSGIKLRLGGSKNSPAPNASTPGTPGGRSSSTPGVIVDNDALERQQKHVQAGMNGGPSSSGGPGIGTARSGSAASPVPNGVKSENQAGQSPALDSIRPSSAVPDAKPGASSQPLSSSMMAPGASRPASGSPYTNGHMNMPHPSAHPPNGFDNKHRLPGFDIADALLPNIAIHSHPALKLSRPFKFNIPASKSLSQQSITMSLPSSHSSIQIKPVVPVAQTQRPWRLFVNVNNTRISEVYQPPTQQQQQQQPNSSGSPEKPQQQAREKGHPIFEARLQPGVNRIDVEVIAGTAPMQVRGQPVPKERDAVEMEKCTVFVNLMRA</sequence>
<feature type="region of interest" description="Disordered" evidence="9">
    <location>
        <begin position="616"/>
        <end position="643"/>
    </location>
</feature>
<feature type="region of interest" description="Disordered" evidence="9">
    <location>
        <begin position="1"/>
        <end position="41"/>
    </location>
</feature>
<keyword evidence="4" id="KW-0805">Transcription regulation</keyword>
<keyword evidence="2" id="KW-0677">Repeat</keyword>
<evidence type="ECO:0000313" key="11">
    <source>
        <dbReference type="EMBL" id="KAL0257352.1"/>
    </source>
</evidence>
<evidence type="ECO:0000256" key="9">
    <source>
        <dbReference type="SAM" id="MobiDB-lite"/>
    </source>
</evidence>
<feature type="region of interest" description="Disordered" evidence="9">
    <location>
        <begin position="361"/>
        <end position="411"/>
    </location>
</feature>
<evidence type="ECO:0000256" key="3">
    <source>
        <dbReference type="ARBA" id="ARBA00022853"/>
    </source>
</evidence>
<dbReference type="InterPro" id="IPR036427">
    <property type="entry name" value="Bromodomain-like_sf"/>
</dbReference>
<feature type="domain" description="Bromo" evidence="10">
    <location>
        <begin position="59"/>
        <end position="129"/>
    </location>
</feature>
<evidence type="ECO:0000259" key="10">
    <source>
        <dbReference type="PROSITE" id="PS50014"/>
    </source>
</evidence>
<dbReference type="InterPro" id="IPR037382">
    <property type="entry name" value="Rsc/polybromo"/>
</dbReference>
<feature type="compositionally biased region" description="Low complexity" evidence="9">
    <location>
        <begin position="366"/>
        <end position="375"/>
    </location>
</feature>
<dbReference type="Pfam" id="PF00439">
    <property type="entry name" value="Bromodomain"/>
    <property type="match status" value="2"/>
</dbReference>
<keyword evidence="6" id="KW-0804">Transcription</keyword>
<evidence type="ECO:0000256" key="1">
    <source>
        <dbReference type="ARBA" id="ARBA00004123"/>
    </source>
</evidence>
<dbReference type="Pfam" id="PF22994">
    <property type="entry name" value="RSC4_Ig_like"/>
    <property type="match status" value="1"/>
</dbReference>
<dbReference type="PRINTS" id="PR00503">
    <property type="entry name" value="BROMODOMAIN"/>
</dbReference>
<dbReference type="CDD" id="cd04369">
    <property type="entry name" value="Bromodomain"/>
    <property type="match status" value="2"/>
</dbReference>
<evidence type="ECO:0000256" key="5">
    <source>
        <dbReference type="ARBA" id="ARBA00023117"/>
    </source>
</evidence>
<dbReference type="Gene3D" id="1.20.920.10">
    <property type="entry name" value="Bromodomain-like"/>
    <property type="match status" value="2"/>
</dbReference>
<dbReference type="SUPFAM" id="SSF47370">
    <property type="entry name" value="Bromodomain"/>
    <property type="match status" value="2"/>
</dbReference>
<evidence type="ECO:0000256" key="2">
    <source>
        <dbReference type="ARBA" id="ARBA00022737"/>
    </source>
</evidence>
<feature type="domain" description="Bromo" evidence="10">
    <location>
        <begin position="252"/>
        <end position="332"/>
    </location>
</feature>
<evidence type="ECO:0000256" key="6">
    <source>
        <dbReference type="ARBA" id="ARBA00023163"/>
    </source>
</evidence>
<dbReference type="EMBL" id="JAJVCZ030000008">
    <property type="protein sequence ID" value="KAL0257352.1"/>
    <property type="molecule type" value="Genomic_DNA"/>
</dbReference>
<feature type="compositionally biased region" description="Low complexity" evidence="9">
    <location>
        <begin position="616"/>
        <end position="627"/>
    </location>
</feature>
<dbReference type="InterPro" id="IPR054551">
    <property type="entry name" value="RSC4_Ig-like"/>
</dbReference>
<keyword evidence="5 8" id="KW-0103">Bromodomain</keyword>
<feature type="region of interest" description="Disordered" evidence="9">
    <location>
        <begin position="161"/>
        <end position="229"/>
    </location>
</feature>
<dbReference type="PANTHER" id="PTHR16062">
    <property type="entry name" value="SWI/SNF-RELATED"/>
    <property type="match status" value="1"/>
</dbReference>
<gene>
    <name evidence="11" type="ORF">SLS55_008163</name>
</gene>
<dbReference type="Proteomes" id="UP001430584">
    <property type="component" value="Unassembled WGS sequence"/>
</dbReference>
<dbReference type="RefSeq" id="XP_066630381.1">
    <property type="nucleotide sequence ID" value="XM_066779577.1"/>
</dbReference>
<dbReference type="SMART" id="SM00297">
    <property type="entry name" value="BROMO"/>
    <property type="match status" value="2"/>
</dbReference>
<evidence type="ECO:0000256" key="4">
    <source>
        <dbReference type="ARBA" id="ARBA00023015"/>
    </source>
</evidence>
<evidence type="ECO:0000313" key="12">
    <source>
        <dbReference type="Proteomes" id="UP001430584"/>
    </source>
</evidence>
<feature type="compositionally biased region" description="Low complexity" evidence="9">
    <location>
        <begin position="396"/>
        <end position="410"/>
    </location>
</feature>
<comment type="caution">
    <text evidence="11">The sequence shown here is derived from an EMBL/GenBank/DDBJ whole genome shotgun (WGS) entry which is preliminary data.</text>
</comment>
<feature type="compositionally biased region" description="Gly residues" evidence="9">
    <location>
        <begin position="429"/>
        <end position="441"/>
    </location>
</feature>
<name>A0ABR3C9P3_9PEZI</name>
<keyword evidence="7" id="KW-0539">Nucleus</keyword>
<reference evidence="11 12" key="1">
    <citation type="submission" date="2024-02" db="EMBL/GenBank/DDBJ databases">
        <title>De novo assembly and annotation of 12 fungi associated with fruit tree decline syndrome in Ontario, Canada.</title>
        <authorList>
            <person name="Sulman M."/>
            <person name="Ellouze W."/>
            <person name="Ilyukhin E."/>
        </authorList>
    </citation>
    <scope>NUCLEOTIDE SEQUENCE [LARGE SCALE GENOMIC DNA]</scope>
    <source>
        <strain evidence="11 12">FDS-637</strain>
    </source>
</reference>
<dbReference type="InterPro" id="IPR018359">
    <property type="entry name" value="Bromodomain_CS"/>
</dbReference>
<feature type="compositionally biased region" description="Polar residues" evidence="9">
    <location>
        <begin position="628"/>
        <end position="639"/>
    </location>
</feature>
<dbReference type="InterPro" id="IPR001487">
    <property type="entry name" value="Bromodomain"/>
</dbReference>
<proteinExistence type="predicted"/>
<accession>A0ABR3C9P3</accession>
<feature type="compositionally biased region" description="Polar residues" evidence="9">
    <location>
        <begin position="485"/>
        <end position="494"/>
    </location>
</feature>
<feature type="region of interest" description="Disordered" evidence="9">
    <location>
        <begin position="423"/>
        <end position="531"/>
    </location>
</feature>
<evidence type="ECO:0000256" key="8">
    <source>
        <dbReference type="PROSITE-ProRule" id="PRU00035"/>
    </source>
</evidence>
<dbReference type="PROSITE" id="PS50014">
    <property type="entry name" value="BROMODOMAIN_2"/>
    <property type="match status" value="2"/>
</dbReference>
<protein>
    <recommendedName>
        <fullName evidence="10">Bromo domain-containing protein</fullName>
    </recommendedName>
</protein>
<comment type="subcellular location">
    <subcellularLocation>
        <location evidence="1">Nucleus</location>
    </subcellularLocation>
</comment>
<dbReference type="GeneID" id="92012248"/>
<feature type="compositionally biased region" description="Basic and acidic residues" evidence="9">
    <location>
        <begin position="17"/>
        <end position="38"/>
    </location>
</feature>
<keyword evidence="3" id="KW-0156">Chromatin regulator</keyword>
<evidence type="ECO:0000256" key="7">
    <source>
        <dbReference type="ARBA" id="ARBA00023242"/>
    </source>
</evidence>
<keyword evidence="12" id="KW-1185">Reference proteome</keyword>
<organism evidence="11 12">
    <name type="scientific">Diplodia seriata</name>
    <dbReference type="NCBI Taxonomy" id="420778"/>
    <lineage>
        <taxon>Eukaryota</taxon>
        <taxon>Fungi</taxon>
        <taxon>Dikarya</taxon>
        <taxon>Ascomycota</taxon>
        <taxon>Pezizomycotina</taxon>
        <taxon>Dothideomycetes</taxon>
        <taxon>Dothideomycetes incertae sedis</taxon>
        <taxon>Botryosphaeriales</taxon>
        <taxon>Botryosphaeriaceae</taxon>
        <taxon>Diplodia</taxon>
    </lineage>
</organism>
<feature type="compositionally biased region" description="Basic and acidic residues" evidence="9">
    <location>
        <begin position="212"/>
        <end position="229"/>
    </location>
</feature>
<feature type="compositionally biased region" description="Low complexity" evidence="9">
    <location>
        <begin position="186"/>
        <end position="198"/>
    </location>
</feature>